<name>A0A8T2IIM6_9PIPI</name>
<dbReference type="Pfam" id="PF23869">
    <property type="entry name" value="Beta-prop_WDR75_1st"/>
    <property type="match status" value="1"/>
</dbReference>
<reference evidence="11" key="1">
    <citation type="thesis" date="2020" institute="ProQuest LLC" country="789 East Eisenhower Parkway, Ann Arbor, MI, USA">
        <title>Comparative Genomics and Chromosome Evolution.</title>
        <authorList>
            <person name="Mudd A.B."/>
        </authorList>
    </citation>
    <scope>NUCLEOTIDE SEQUENCE</scope>
    <source>
        <strain evidence="11">Female2</strain>
        <tissue evidence="11">Blood</tissue>
    </source>
</reference>
<keyword evidence="12" id="KW-1185">Reference proteome</keyword>
<dbReference type="InterPro" id="IPR001680">
    <property type="entry name" value="WD40_rpt"/>
</dbReference>
<evidence type="ECO:0000256" key="1">
    <source>
        <dbReference type="ARBA" id="ARBA00004604"/>
    </source>
</evidence>
<keyword evidence="4 8" id="KW-0853">WD repeat</keyword>
<feature type="domain" description="WD repeat-containing protein 75 second beta-propeller" evidence="10">
    <location>
        <begin position="341"/>
        <end position="667"/>
    </location>
</feature>
<dbReference type="AlphaFoldDB" id="A0A8T2IIM6"/>
<dbReference type="GO" id="GO:0032040">
    <property type="term" value="C:small-subunit processome"/>
    <property type="evidence" value="ECO:0007669"/>
    <property type="project" value="InterPro"/>
</dbReference>
<evidence type="ECO:0000256" key="6">
    <source>
        <dbReference type="ARBA" id="ARBA00023163"/>
    </source>
</evidence>
<dbReference type="GO" id="GO:2000234">
    <property type="term" value="P:positive regulation of rRNA processing"/>
    <property type="evidence" value="ECO:0007669"/>
    <property type="project" value="TreeGrafter"/>
</dbReference>
<evidence type="ECO:0000313" key="12">
    <source>
        <dbReference type="Proteomes" id="UP000812440"/>
    </source>
</evidence>
<keyword evidence="5" id="KW-0677">Repeat</keyword>
<feature type="repeat" description="WD" evidence="8">
    <location>
        <begin position="53"/>
        <end position="95"/>
    </location>
</feature>
<dbReference type="PROSITE" id="PS50294">
    <property type="entry name" value="WD_REPEATS_REGION"/>
    <property type="match status" value="1"/>
</dbReference>
<dbReference type="GO" id="GO:0045943">
    <property type="term" value="P:positive regulation of transcription by RNA polymerase I"/>
    <property type="evidence" value="ECO:0007669"/>
    <property type="project" value="InterPro"/>
</dbReference>
<evidence type="ECO:0000256" key="7">
    <source>
        <dbReference type="ARBA" id="ARBA00023242"/>
    </source>
</evidence>
<evidence type="ECO:0000256" key="4">
    <source>
        <dbReference type="ARBA" id="ARBA00022574"/>
    </source>
</evidence>
<evidence type="ECO:0000259" key="10">
    <source>
        <dbReference type="Pfam" id="PF23769"/>
    </source>
</evidence>
<dbReference type="EMBL" id="JAACNH010000009">
    <property type="protein sequence ID" value="KAG8432785.1"/>
    <property type="molecule type" value="Genomic_DNA"/>
</dbReference>
<keyword evidence="3" id="KW-0698">rRNA processing</keyword>
<dbReference type="GO" id="GO:0003723">
    <property type="term" value="F:RNA binding"/>
    <property type="evidence" value="ECO:0007669"/>
    <property type="project" value="InterPro"/>
</dbReference>
<organism evidence="11 12">
    <name type="scientific">Hymenochirus boettgeri</name>
    <name type="common">Congo dwarf clawed frog</name>
    <dbReference type="NCBI Taxonomy" id="247094"/>
    <lineage>
        <taxon>Eukaryota</taxon>
        <taxon>Metazoa</taxon>
        <taxon>Chordata</taxon>
        <taxon>Craniata</taxon>
        <taxon>Vertebrata</taxon>
        <taxon>Euteleostomi</taxon>
        <taxon>Amphibia</taxon>
        <taxon>Batrachia</taxon>
        <taxon>Anura</taxon>
        <taxon>Pipoidea</taxon>
        <taxon>Pipidae</taxon>
        <taxon>Pipinae</taxon>
        <taxon>Hymenochirus</taxon>
    </lineage>
</organism>
<gene>
    <name evidence="11" type="ORF">GDO86_017142</name>
</gene>
<evidence type="ECO:0000256" key="9">
    <source>
        <dbReference type="SAM" id="MobiDB-lite"/>
    </source>
</evidence>
<evidence type="ECO:0000256" key="5">
    <source>
        <dbReference type="ARBA" id="ARBA00022737"/>
    </source>
</evidence>
<comment type="subcellular location">
    <subcellularLocation>
        <location evidence="1">Nucleus</location>
        <location evidence="1">Nucleolus</location>
    </subcellularLocation>
</comment>
<dbReference type="PANTHER" id="PTHR44215:SF1">
    <property type="entry name" value="WD REPEAT-CONTAINING PROTEIN 75"/>
    <property type="match status" value="1"/>
</dbReference>
<feature type="region of interest" description="Disordered" evidence="9">
    <location>
        <begin position="770"/>
        <end position="817"/>
    </location>
</feature>
<sequence>MVTEEKVRVVRSGGSKLNYRRSVFSADGKFLMCVSGDFIRVYSTTTEECVHTLQGHHNLVTGIELNPSNQLQLYSCSLDGNVKLWDFIDGILIKTFLIGCKILALYTTASEDKIFTITPQNNSGSTDNCKLVAVKLPKSVSQECEAAECSVIFDDVKESPKCTAIGRQCLYIASVKGLCLSIYYFKTKKYFRFPLSATSKKGAKNTFTVVACHPEEDCIATGHEDGRIRLWRNFNHQQEYTFSSLHWHHDSVMDLIFSAQGTKLFSGGIESVLVQWPYGSEQNKEFLPRLGAIIEHISTAPNGALLCTSHSDNKISIIDASLKVSGIIQGLIKGTMVKTGLIVDPRSNALVLNGKPGHLQFYSLHKDRHLYNLDIVQQEFINQSGLQYVDLTKASFSTTGSWLATVEELQGGRDSEDHELQLKLWQYQSTSQSFFLNTTITRPHEDQVTSLCFSNGDSKEDAPTLVTTGKDGLFKVWVLCEDSDIYKQTCSWSCDFVGSYHRNKATNCCFSEDGSLLAVSFEEILSIWESNTWELKQTFCHPPGKIRNLCFGRMSCSKYLLASIDNGFICCWNLLTCALEWRAKLDAAVLQADPLSENIAVFACLAGSSNLFVFKPNDSKPIYIQKNICREFIQWAVFVPRDIPESVASDDHQWLSKSQLYFLTESQDLICFSTKLPEERLSSLSKQLAVEESMPVTPFHLLLGKKRQQEQEKLDVESSGASTNNFKVNGDSTIQELLHTPAHVLPPASVLCTMFVNSFLIPKHSHSRLEKYSTDEDMESEKSDDSAEEIEANESHENYPSAISESTSVRLPKSQEKELRRIRKADYSWLCSL</sequence>
<dbReference type="InterPro" id="IPR053826">
    <property type="entry name" value="WDR75"/>
</dbReference>
<feature type="compositionally biased region" description="Basic and acidic residues" evidence="9">
    <location>
        <begin position="770"/>
        <end position="785"/>
    </location>
</feature>
<dbReference type="OrthoDB" id="4096at2759"/>
<dbReference type="InterPro" id="IPR057644">
    <property type="entry name" value="Beta-prop_WDR75_2nd"/>
</dbReference>
<dbReference type="SUPFAM" id="SSF50998">
    <property type="entry name" value="Quinoprotein alcohol dehydrogenase-like"/>
    <property type="match status" value="1"/>
</dbReference>
<protein>
    <recommendedName>
        <fullName evidence="10">WD repeat-containing protein 75 second beta-propeller domain-containing protein</fullName>
    </recommendedName>
</protein>
<dbReference type="Gene3D" id="2.130.10.10">
    <property type="entry name" value="YVTN repeat-like/Quinoprotein amine dehydrogenase"/>
    <property type="match status" value="4"/>
</dbReference>
<dbReference type="InterPro" id="IPR011047">
    <property type="entry name" value="Quinoprotein_ADH-like_sf"/>
</dbReference>
<evidence type="ECO:0000256" key="3">
    <source>
        <dbReference type="ARBA" id="ARBA00022552"/>
    </source>
</evidence>
<comment type="caution">
    <text evidence="11">The sequence shown here is derived from an EMBL/GenBank/DDBJ whole genome shotgun (WGS) entry which is preliminary data.</text>
</comment>
<keyword evidence="2" id="KW-0690">Ribosome biogenesis</keyword>
<dbReference type="PANTHER" id="PTHR44215">
    <property type="entry name" value="WD REPEAT-CONTAINING PROTEIN 75"/>
    <property type="match status" value="1"/>
</dbReference>
<dbReference type="SMART" id="SM00320">
    <property type="entry name" value="WD40"/>
    <property type="match status" value="8"/>
</dbReference>
<keyword evidence="6" id="KW-0804">Transcription</keyword>
<feature type="repeat" description="WD" evidence="8">
    <location>
        <begin position="200"/>
        <end position="231"/>
    </location>
</feature>
<dbReference type="Pfam" id="PF23769">
    <property type="entry name" value="Beta-prop_WDR75_2nd"/>
    <property type="match status" value="1"/>
</dbReference>
<accession>A0A8T2IIM6</accession>
<dbReference type="Proteomes" id="UP000812440">
    <property type="component" value="Chromosome 9"/>
</dbReference>
<keyword evidence="7" id="KW-0539">Nucleus</keyword>
<evidence type="ECO:0000313" key="11">
    <source>
        <dbReference type="EMBL" id="KAG8432785.1"/>
    </source>
</evidence>
<evidence type="ECO:0000256" key="8">
    <source>
        <dbReference type="PROSITE-ProRule" id="PRU00221"/>
    </source>
</evidence>
<proteinExistence type="predicted"/>
<dbReference type="InterPro" id="IPR015943">
    <property type="entry name" value="WD40/YVTN_repeat-like_dom_sf"/>
</dbReference>
<dbReference type="GO" id="GO:0006364">
    <property type="term" value="P:rRNA processing"/>
    <property type="evidence" value="ECO:0007669"/>
    <property type="project" value="UniProtKB-KW"/>
</dbReference>
<evidence type="ECO:0000256" key="2">
    <source>
        <dbReference type="ARBA" id="ARBA00022517"/>
    </source>
</evidence>
<dbReference type="PROSITE" id="PS50082">
    <property type="entry name" value="WD_REPEATS_2"/>
    <property type="match status" value="2"/>
</dbReference>